<dbReference type="SMART" id="SM00756">
    <property type="entry name" value="VKc"/>
    <property type="match status" value="1"/>
</dbReference>
<feature type="transmembrane region" description="Helical" evidence="11">
    <location>
        <begin position="76"/>
        <end position="96"/>
    </location>
</feature>
<protein>
    <submittedName>
        <fullName evidence="13">Putative membrane protein</fullName>
    </submittedName>
</protein>
<evidence type="ECO:0000256" key="6">
    <source>
        <dbReference type="ARBA" id="ARBA00023002"/>
    </source>
</evidence>
<evidence type="ECO:0000256" key="1">
    <source>
        <dbReference type="ARBA" id="ARBA00004141"/>
    </source>
</evidence>
<comment type="subcellular location">
    <subcellularLocation>
        <location evidence="1">Membrane</location>
        <topology evidence="1">Multi-pass membrane protein</topology>
    </subcellularLocation>
</comment>
<name>A0A3N2BFL8_9MICO</name>
<dbReference type="InterPro" id="IPR041714">
    <property type="entry name" value="VKOR_Actinobacteria"/>
</dbReference>
<feature type="transmembrane region" description="Helical" evidence="11">
    <location>
        <begin position="189"/>
        <end position="214"/>
    </location>
</feature>
<dbReference type="Gene3D" id="1.20.1440.130">
    <property type="entry name" value="VKOR domain"/>
    <property type="match status" value="1"/>
</dbReference>
<keyword evidence="8" id="KW-1015">Disulfide bond</keyword>
<comment type="similarity">
    <text evidence="2">Belongs to the VKOR family.</text>
</comment>
<accession>A0A3N2BFL8</accession>
<dbReference type="GO" id="GO:0016491">
    <property type="term" value="F:oxidoreductase activity"/>
    <property type="evidence" value="ECO:0007669"/>
    <property type="project" value="UniProtKB-KW"/>
</dbReference>
<evidence type="ECO:0000256" key="7">
    <source>
        <dbReference type="ARBA" id="ARBA00023136"/>
    </source>
</evidence>
<keyword evidence="9" id="KW-0676">Redox-active center</keyword>
<keyword evidence="14" id="KW-1185">Reference proteome</keyword>
<evidence type="ECO:0000313" key="14">
    <source>
        <dbReference type="Proteomes" id="UP000280668"/>
    </source>
</evidence>
<organism evidence="13 14">
    <name type="scientific">Bogoriella caseilytica</name>
    <dbReference type="NCBI Taxonomy" id="56055"/>
    <lineage>
        <taxon>Bacteria</taxon>
        <taxon>Bacillati</taxon>
        <taxon>Actinomycetota</taxon>
        <taxon>Actinomycetes</taxon>
        <taxon>Micrococcales</taxon>
        <taxon>Bogoriellaceae</taxon>
        <taxon>Bogoriella</taxon>
    </lineage>
</organism>
<dbReference type="Proteomes" id="UP000280668">
    <property type="component" value="Unassembled WGS sequence"/>
</dbReference>
<evidence type="ECO:0000259" key="12">
    <source>
        <dbReference type="SMART" id="SM00756"/>
    </source>
</evidence>
<keyword evidence="4" id="KW-0874">Quinone</keyword>
<feature type="transmembrane region" description="Helical" evidence="11">
    <location>
        <begin position="162"/>
        <end position="183"/>
    </location>
</feature>
<feature type="transmembrane region" description="Helical" evidence="11">
    <location>
        <begin position="235"/>
        <end position="254"/>
    </location>
</feature>
<keyword evidence="3 11" id="KW-0812">Transmembrane</keyword>
<dbReference type="OrthoDB" id="9783799at2"/>
<evidence type="ECO:0000256" key="3">
    <source>
        <dbReference type="ARBA" id="ARBA00022692"/>
    </source>
</evidence>
<keyword evidence="5 11" id="KW-1133">Transmembrane helix</keyword>
<dbReference type="GO" id="GO:0016020">
    <property type="term" value="C:membrane"/>
    <property type="evidence" value="ECO:0007669"/>
    <property type="project" value="UniProtKB-SubCell"/>
</dbReference>
<evidence type="ECO:0000313" key="13">
    <source>
        <dbReference type="EMBL" id="ROR74056.1"/>
    </source>
</evidence>
<dbReference type="GO" id="GO:0048038">
    <property type="term" value="F:quinone binding"/>
    <property type="evidence" value="ECO:0007669"/>
    <property type="project" value="UniProtKB-KW"/>
</dbReference>
<evidence type="ECO:0000256" key="11">
    <source>
        <dbReference type="SAM" id="Phobius"/>
    </source>
</evidence>
<dbReference type="CDD" id="cd12922">
    <property type="entry name" value="VKOR_5"/>
    <property type="match status" value="1"/>
</dbReference>
<feature type="region of interest" description="Disordered" evidence="10">
    <location>
        <begin position="1"/>
        <end position="43"/>
    </location>
</feature>
<comment type="caution">
    <text evidence="13">The sequence shown here is derived from an EMBL/GenBank/DDBJ whole genome shotgun (WGS) entry which is preliminary data.</text>
</comment>
<evidence type="ECO:0000256" key="2">
    <source>
        <dbReference type="ARBA" id="ARBA00006214"/>
    </source>
</evidence>
<evidence type="ECO:0000256" key="10">
    <source>
        <dbReference type="SAM" id="MobiDB-lite"/>
    </source>
</evidence>
<dbReference type="RefSeq" id="WP_123304394.1">
    <property type="nucleotide sequence ID" value="NZ_RKHK01000001.1"/>
</dbReference>
<evidence type="ECO:0000256" key="5">
    <source>
        <dbReference type="ARBA" id="ARBA00022989"/>
    </source>
</evidence>
<feature type="compositionally biased region" description="Basic and acidic residues" evidence="10">
    <location>
        <begin position="7"/>
        <end position="20"/>
    </location>
</feature>
<dbReference type="AlphaFoldDB" id="A0A3N2BFL8"/>
<feature type="compositionally biased region" description="Acidic residues" evidence="10">
    <location>
        <begin position="34"/>
        <end position="43"/>
    </location>
</feature>
<feature type="transmembrane region" description="Helical" evidence="11">
    <location>
        <begin position="136"/>
        <end position="155"/>
    </location>
</feature>
<sequence length="263" mass="29307">MSRKQRRAEPPQSERDRDADADLGYEVTPSDRFDDAEEPEDEEFLDEDVLLDQELARLDRARPSAHQRAGGAPRELIVVLIIAGVLGTWASVQLILSRITLALDPDASLGCDLNPLVGCGEFITSWQASAFGWPNAVLGTIGFSALLAVGVLFAAGARPATWLWRGLAAGTTFGIGWVIWFQYHALVNFRMLCPYCLVVWAVTIPVFVHVMARAAQGGHLPLGERLTRFLVMDRWLIIAGWYLALVVLIAVWFWDQWRLIFGF</sequence>
<dbReference type="InterPro" id="IPR038354">
    <property type="entry name" value="VKOR_sf"/>
</dbReference>
<evidence type="ECO:0000256" key="4">
    <source>
        <dbReference type="ARBA" id="ARBA00022719"/>
    </source>
</evidence>
<dbReference type="EMBL" id="RKHK01000001">
    <property type="protein sequence ID" value="ROR74056.1"/>
    <property type="molecule type" value="Genomic_DNA"/>
</dbReference>
<keyword evidence="7 11" id="KW-0472">Membrane</keyword>
<dbReference type="InterPro" id="IPR012932">
    <property type="entry name" value="VKOR"/>
</dbReference>
<dbReference type="Pfam" id="PF07884">
    <property type="entry name" value="VKOR"/>
    <property type="match status" value="1"/>
</dbReference>
<gene>
    <name evidence="13" type="ORF">EDD31_2453</name>
</gene>
<reference evidence="13 14" key="1">
    <citation type="submission" date="2018-11" db="EMBL/GenBank/DDBJ databases">
        <title>Sequencing the genomes of 1000 actinobacteria strains.</title>
        <authorList>
            <person name="Klenk H.-P."/>
        </authorList>
    </citation>
    <scope>NUCLEOTIDE SEQUENCE [LARGE SCALE GENOMIC DNA]</scope>
    <source>
        <strain evidence="13 14">DSM 11294</strain>
    </source>
</reference>
<feature type="domain" description="Vitamin K epoxide reductase" evidence="12">
    <location>
        <begin position="73"/>
        <end position="214"/>
    </location>
</feature>
<keyword evidence="6" id="KW-0560">Oxidoreductase</keyword>
<evidence type="ECO:0000256" key="9">
    <source>
        <dbReference type="ARBA" id="ARBA00023284"/>
    </source>
</evidence>
<evidence type="ECO:0000256" key="8">
    <source>
        <dbReference type="ARBA" id="ARBA00023157"/>
    </source>
</evidence>
<proteinExistence type="inferred from homology"/>